<organism evidence="1 2">
    <name type="scientific">Stutzerimonas stutzeri</name>
    <name type="common">Pseudomonas stutzeri</name>
    <dbReference type="NCBI Taxonomy" id="316"/>
    <lineage>
        <taxon>Bacteria</taxon>
        <taxon>Pseudomonadati</taxon>
        <taxon>Pseudomonadota</taxon>
        <taxon>Gammaproteobacteria</taxon>
        <taxon>Pseudomonadales</taxon>
        <taxon>Pseudomonadaceae</taxon>
        <taxon>Stutzerimonas</taxon>
    </lineage>
</organism>
<sequence length="281" mass="31084">MSKFAKFKPVLTTEETSTLLTRLTGEAVSAGTVRELWERCYLTPILCHGTRVVGFDLESVKCLFSNGKASPQAESRIGILSGRYSIFDGVEACLVDGTNGEELFFFIERPSEIESESIKLEFELDDLKSIATDDIETYFYAYEEVRRLADLANNDALPPPAQIFRPLQVNFSPSPRFSWPIADRLFGLQTESGEFSLTPFAMAALNEDDSQTRKPLHPSERKSTEQIIATLAAMAKLDLSTPYKADDALRSAAAFHALELPNSPETPVKFLKAAALRAGIC</sequence>
<dbReference type="EMBL" id="JAAMRD010000008">
    <property type="protein sequence ID" value="MBA1304974.1"/>
    <property type="molecule type" value="Genomic_DNA"/>
</dbReference>
<name>A0AA40RT33_STUST</name>
<dbReference type="Proteomes" id="UP001138621">
    <property type="component" value="Unassembled WGS sequence"/>
</dbReference>
<comment type="caution">
    <text evidence="1">The sequence shown here is derived from an EMBL/GenBank/DDBJ whole genome shotgun (WGS) entry which is preliminary data.</text>
</comment>
<gene>
    <name evidence="1" type="ORF">G7024_11210</name>
</gene>
<dbReference type="AlphaFoldDB" id="A0AA40RT33"/>
<evidence type="ECO:0000313" key="2">
    <source>
        <dbReference type="Proteomes" id="UP001138621"/>
    </source>
</evidence>
<evidence type="ECO:0000313" key="1">
    <source>
        <dbReference type="EMBL" id="MBA1304974.1"/>
    </source>
</evidence>
<proteinExistence type="predicted"/>
<reference evidence="1" key="1">
    <citation type="submission" date="2020-02" db="EMBL/GenBank/DDBJ databases">
        <title>Synteny-based analysis reveals conserved mechanism for high triclosan tolerance in Pseudomonas, as well as instances of horizontal transfer.</title>
        <authorList>
            <person name="Mcfarland A.G."/>
            <person name="Bertucci H.K."/>
            <person name="Litmann E."/>
            <person name="Shen J."/>
            <person name="Huttenhower C."/>
            <person name="Hartmann E.M."/>
        </authorList>
    </citation>
    <scope>NUCLEOTIDE SEQUENCE</scope>
    <source>
        <strain evidence="1">109A1</strain>
    </source>
</reference>
<accession>A0AA40RT33</accession>
<dbReference type="RefSeq" id="WP_181120877.1">
    <property type="nucleotide sequence ID" value="NZ_JAAMRD010000008.1"/>
</dbReference>
<protein>
    <submittedName>
        <fullName evidence="1">Uncharacterized protein</fullName>
    </submittedName>
</protein>